<feature type="transmembrane region" description="Helical" evidence="6">
    <location>
        <begin position="180"/>
        <end position="204"/>
    </location>
</feature>
<feature type="transmembrane region" description="Helical" evidence="6">
    <location>
        <begin position="447"/>
        <end position="466"/>
    </location>
</feature>
<protein>
    <submittedName>
        <fullName evidence="7">Stage V sporulation protein B</fullName>
    </submittedName>
</protein>
<dbReference type="RefSeq" id="WP_104847489.1">
    <property type="nucleotide sequence ID" value="NZ_PKOZ01000001.1"/>
</dbReference>
<proteinExistence type="predicted"/>
<dbReference type="InterPro" id="IPR002797">
    <property type="entry name" value="Polysacc_synth"/>
</dbReference>
<dbReference type="EMBL" id="PKOZ01000001">
    <property type="protein sequence ID" value="PQD96389.1"/>
    <property type="molecule type" value="Genomic_DNA"/>
</dbReference>
<evidence type="ECO:0000256" key="2">
    <source>
        <dbReference type="ARBA" id="ARBA00022475"/>
    </source>
</evidence>
<feature type="transmembrane region" description="Helical" evidence="6">
    <location>
        <begin position="279"/>
        <end position="303"/>
    </location>
</feature>
<dbReference type="Pfam" id="PF01943">
    <property type="entry name" value="Polysacc_synt"/>
    <property type="match status" value="1"/>
</dbReference>
<dbReference type="GO" id="GO:0005886">
    <property type="term" value="C:plasma membrane"/>
    <property type="evidence" value="ECO:0007669"/>
    <property type="project" value="UniProtKB-SubCell"/>
</dbReference>
<evidence type="ECO:0000256" key="3">
    <source>
        <dbReference type="ARBA" id="ARBA00022692"/>
    </source>
</evidence>
<feature type="transmembrane region" description="Helical" evidence="6">
    <location>
        <begin position="385"/>
        <end position="406"/>
    </location>
</feature>
<feature type="transmembrane region" description="Helical" evidence="6">
    <location>
        <begin position="38"/>
        <end position="61"/>
    </location>
</feature>
<dbReference type="InterPro" id="IPR014249">
    <property type="entry name" value="Spore_V_B"/>
</dbReference>
<comment type="caution">
    <text evidence="7">The sequence shown here is derived from an EMBL/GenBank/DDBJ whole genome shotgun (WGS) entry which is preliminary data.</text>
</comment>
<keyword evidence="4 6" id="KW-1133">Transmembrane helix</keyword>
<dbReference type="PANTHER" id="PTHR30250">
    <property type="entry name" value="PST FAMILY PREDICTED COLANIC ACID TRANSPORTER"/>
    <property type="match status" value="1"/>
</dbReference>
<feature type="transmembrane region" description="Helical" evidence="6">
    <location>
        <begin position="248"/>
        <end position="273"/>
    </location>
</feature>
<feature type="transmembrane region" description="Helical" evidence="6">
    <location>
        <begin position="412"/>
        <end position="435"/>
    </location>
</feature>
<keyword evidence="3 6" id="KW-0812">Transmembrane</keyword>
<evidence type="ECO:0000256" key="6">
    <source>
        <dbReference type="SAM" id="Phobius"/>
    </source>
</evidence>
<keyword evidence="8" id="KW-1185">Reference proteome</keyword>
<evidence type="ECO:0000313" key="7">
    <source>
        <dbReference type="EMBL" id="PQD96389.1"/>
    </source>
</evidence>
<evidence type="ECO:0000313" key="8">
    <source>
        <dbReference type="Proteomes" id="UP000239663"/>
    </source>
</evidence>
<accession>A0A2S7N2Z8</accession>
<sequence>MSSFIRGTVILMIAGLITRALGFLNRIVIARYIGEEGVGLYMMALPSLFLVIAAVQLGMPIAISKFVAEATARGDHQKTKKILVVALSVTGGLSIIFTPILFLLAPYLSTHVFTDSRTYLPLIAIIPIIPIAAISAVLRGYFQGRQNMKPHAISMVVEQVVRISMIAALTKAFLPYGIEYAAAGAMIASVIGELASLLYLMLMFKVKKPFRLRRKFMHYAANGKDTLMELLSISIPATGSRMVGSITWFIEPIVVARSLAAAGVATGVATAQYGELAGYAVPLLMLPSFITISLGVSLVPAVSEAYSKGNIKQVVHRIQQSLRLSFLSGTLAVVILFVLAYPIMEAVYHNEHAGVYVRFMAPFFIFFFYQGPLSSTLQALNMAKAAMFNSIIGSLTKIILIITLVAQPSFGIMGAAIAICVSTVLVTMLHFASVMKKISLTIYLHEYLMALLVMVFTGILGHMLYFNWLTDVPAMNRILISAAAMGGIFLAGSMVTGIVRRDEIRRIPIIGPLLAPLTPFK</sequence>
<dbReference type="InterPro" id="IPR024923">
    <property type="entry name" value="PG_synth_SpoVB"/>
</dbReference>
<keyword evidence="5 6" id="KW-0472">Membrane</keyword>
<evidence type="ECO:0000256" key="1">
    <source>
        <dbReference type="ARBA" id="ARBA00004651"/>
    </source>
</evidence>
<feature type="transmembrane region" description="Helical" evidence="6">
    <location>
        <begin position="355"/>
        <end position="373"/>
    </location>
</feature>
<gene>
    <name evidence="7" type="primary">spoVB</name>
    <name evidence="7" type="ORF">CYL18_00365</name>
</gene>
<dbReference type="OrthoDB" id="9775950at2"/>
<name>A0A2S7N2Z8_9BACI</name>
<dbReference type="PIRSF" id="PIRSF038958">
    <property type="entry name" value="PG_synth_SpoVB"/>
    <property type="match status" value="1"/>
</dbReference>
<feature type="transmembrane region" description="Helical" evidence="6">
    <location>
        <begin position="82"/>
        <end position="107"/>
    </location>
</feature>
<comment type="subcellular location">
    <subcellularLocation>
        <location evidence="1">Cell membrane</location>
        <topology evidence="1">Multi-pass membrane protein</topology>
    </subcellularLocation>
</comment>
<dbReference type="InterPro" id="IPR050833">
    <property type="entry name" value="Poly_Biosynth_Transport"/>
</dbReference>
<dbReference type="PANTHER" id="PTHR30250:SF24">
    <property type="entry name" value="STAGE V SPORULATION PROTEIN B"/>
    <property type="match status" value="1"/>
</dbReference>
<evidence type="ECO:0000256" key="4">
    <source>
        <dbReference type="ARBA" id="ARBA00022989"/>
    </source>
</evidence>
<feature type="transmembrane region" description="Helical" evidence="6">
    <location>
        <begin position="324"/>
        <end position="343"/>
    </location>
</feature>
<dbReference type="AlphaFoldDB" id="A0A2S7N2Z8"/>
<feature type="transmembrane region" description="Helical" evidence="6">
    <location>
        <begin position="119"/>
        <end position="141"/>
    </location>
</feature>
<keyword evidence="2" id="KW-1003">Cell membrane</keyword>
<feature type="transmembrane region" description="Helical" evidence="6">
    <location>
        <begin position="478"/>
        <end position="499"/>
    </location>
</feature>
<organism evidence="7 8">
    <name type="scientific">Pradoshia eiseniae</name>
    <dbReference type="NCBI Taxonomy" id="2064768"/>
    <lineage>
        <taxon>Bacteria</taxon>
        <taxon>Bacillati</taxon>
        <taxon>Bacillota</taxon>
        <taxon>Bacilli</taxon>
        <taxon>Bacillales</taxon>
        <taxon>Bacillaceae</taxon>
        <taxon>Pradoshia</taxon>
    </lineage>
</organism>
<evidence type="ECO:0000256" key="5">
    <source>
        <dbReference type="ARBA" id="ARBA00023136"/>
    </source>
</evidence>
<dbReference type="NCBIfam" id="TIGR02900">
    <property type="entry name" value="spore_V_B"/>
    <property type="match status" value="1"/>
</dbReference>
<dbReference type="Proteomes" id="UP000239663">
    <property type="component" value="Unassembled WGS sequence"/>
</dbReference>
<reference evidence="7 8" key="1">
    <citation type="submission" date="2017-12" db="EMBL/GenBank/DDBJ databases">
        <title>Taxonomic description and draft genome of Pradoshia cofamensis Gen. nov., sp. nov., a thermotolerant bacillale isolated from anterior gut of earthworm Eisenia fetida.</title>
        <authorList>
            <person name="Saha T."/>
            <person name="Chakraborty R."/>
        </authorList>
    </citation>
    <scope>NUCLEOTIDE SEQUENCE [LARGE SCALE GENOMIC DNA]</scope>
    <source>
        <strain evidence="7 8">EAG3</strain>
    </source>
</reference>
<dbReference type="CDD" id="cd13124">
    <property type="entry name" value="MATE_SpoVB_like"/>
    <property type="match status" value="1"/>
</dbReference>
<feature type="transmembrane region" description="Helical" evidence="6">
    <location>
        <begin position="153"/>
        <end position="174"/>
    </location>
</feature>